<evidence type="ECO:0000256" key="3">
    <source>
        <dbReference type="ARBA" id="ARBA00022737"/>
    </source>
</evidence>
<evidence type="ECO:0000259" key="7">
    <source>
        <dbReference type="PROSITE" id="PS50026"/>
    </source>
</evidence>
<evidence type="ECO:0000256" key="1">
    <source>
        <dbReference type="ARBA" id="ARBA00022536"/>
    </source>
</evidence>
<dbReference type="Pfam" id="PF07645">
    <property type="entry name" value="EGF_CA"/>
    <property type="match status" value="1"/>
</dbReference>
<evidence type="ECO:0000256" key="6">
    <source>
        <dbReference type="SAM" id="SignalP"/>
    </source>
</evidence>
<organism evidence="8 9">
    <name type="scientific">Ridgeia piscesae</name>
    <name type="common">Tubeworm</name>
    <dbReference type="NCBI Taxonomy" id="27915"/>
    <lineage>
        <taxon>Eukaryota</taxon>
        <taxon>Metazoa</taxon>
        <taxon>Spiralia</taxon>
        <taxon>Lophotrochozoa</taxon>
        <taxon>Annelida</taxon>
        <taxon>Polychaeta</taxon>
        <taxon>Sedentaria</taxon>
        <taxon>Canalipalpata</taxon>
        <taxon>Sabellida</taxon>
        <taxon>Siboglinidae</taxon>
        <taxon>Ridgeia</taxon>
    </lineage>
</organism>
<dbReference type="GO" id="GO:0005509">
    <property type="term" value="F:calcium ion binding"/>
    <property type="evidence" value="ECO:0007669"/>
    <property type="project" value="InterPro"/>
</dbReference>
<dbReference type="EMBL" id="JAODUO010000761">
    <property type="protein sequence ID" value="KAK2174973.1"/>
    <property type="molecule type" value="Genomic_DNA"/>
</dbReference>
<evidence type="ECO:0000256" key="5">
    <source>
        <dbReference type="PROSITE-ProRule" id="PRU00076"/>
    </source>
</evidence>
<keyword evidence="2 6" id="KW-0732">Signal</keyword>
<comment type="caution">
    <text evidence="5">Lacks conserved residue(s) required for the propagation of feature annotation.</text>
</comment>
<keyword evidence="9" id="KW-1185">Reference proteome</keyword>
<evidence type="ECO:0000313" key="9">
    <source>
        <dbReference type="Proteomes" id="UP001209878"/>
    </source>
</evidence>
<dbReference type="SUPFAM" id="SSF57196">
    <property type="entry name" value="EGF/Laminin"/>
    <property type="match status" value="1"/>
</dbReference>
<sequence>MQQFIVLVFILANDLGESIYHADKVDTDGGHTSDTPTEDAWEYNTQKDDLFSGATTSLKNGEKRRSVFLSKHNGNKGSVLGLSDLYLSDKRVHVYEEDANKDDHDDNDVGSSFDGGFSLPVNDEDDSTHMRNSNHGDFVDFGKGDVNEDDAPVYVDDTFWEDSRTDSRARRLRRQSDRRKRRSIVDDLMKVYREWQGALKKTPLGAQPTLVAPKVPPQPWSEMSVNNRAQMLEEVGAYLRDHKYRDFDRRFYDDSAKYPRRLFMTRFPLPRLRTVNLELQTACKVNVHTCLWHVHTVMNYAGVVADKVKAEHAATWQTNDTLKAMVDYAPFEHARARFRYRTTASYYMCWYTMRQDPLLRRFGLPCHDTGGVDYRAVDSQDFGCARFSFCPDPCCGTYQRTGYLPSATACRSWPENPCHGLGSGECRVLPENTDFDDLIRNRINISCPCRNARGPGFVYSHRFRECIDVDECYEGKHSCPSTEACRNTIGGFTCVCSAGYDFVNGSCLPWLVDTV</sequence>
<dbReference type="PROSITE" id="PS00010">
    <property type="entry name" value="ASX_HYDROXYL"/>
    <property type="match status" value="1"/>
</dbReference>
<keyword evidence="1 5" id="KW-0245">EGF-like domain</keyword>
<evidence type="ECO:0000256" key="2">
    <source>
        <dbReference type="ARBA" id="ARBA00022729"/>
    </source>
</evidence>
<comment type="caution">
    <text evidence="8">The sequence shown here is derived from an EMBL/GenBank/DDBJ whole genome shotgun (WGS) entry which is preliminary data.</text>
</comment>
<evidence type="ECO:0000313" key="8">
    <source>
        <dbReference type="EMBL" id="KAK2174973.1"/>
    </source>
</evidence>
<dbReference type="FunFam" id="2.10.25.10:FF:000038">
    <property type="entry name" value="Fibrillin 2"/>
    <property type="match status" value="1"/>
</dbReference>
<dbReference type="InterPro" id="IPR018097">
    <property type="entry name" value="EGF_Ca-bd_CS"/>
</dbReference>
<dbReference type="AlphaFoldDB" id="A0AAD9KQU8"/>
<evidence type="ECO:0000256" key="4">
    <source>
        <dbReference type="ARBA" id="ARBA00023157"/>
    </source>
</evidence>
<dbReference type="Proteomes" id="UP001209878">
    <property type="component" value="Unassembled WGS sequence"/>
</dbReference>
<feature type="signal peptide" evidence="6">
    <location>
        <begin position="1"/>
        <end position="18"/>
    </location>
</feature>
<dbReference type="Gene3D" id="2.10.25.10">
    <property type="entry name" value="Laminin"/>
    <property type="match status" value="1"/>
</dbReference>
<dbReference type="SMART" id="SM00179">
    <property type="entry name" value="EGF_CA"/>
    <property type="match status" value="1"/>
</dbReference>
<dbReference type="InterPro" id="IPR001881">
    <property type="entry name" value="EGF-like_Ca-bd_dom"/>
</dbReference>
<dbReference type="CDD" id="cd00054">
    <property type="entry name" value="EGF_CA"/>
    <property type="match status" value="1"/>
</dbReference>
<feature type="domain" description="EGF-like" evidence="7">
    <location>
        <begin position="468"/>
        <end position="506"/>
    </location>
</feature>
<dbReference type="InterPro" id="IPR000742">
    <property type="entry name" value="EGF"/>
</dbReference>
<reference evidence="8" key="1">
    <citation type="journal article" date="2023" name="Mol. Biol. Evol.">
        <title>Third-Generation Sequencing Reveals the Adaptive Role of the Epigenome in Three Deep-Sea Polychaetes.</title>
        <authorList>
            <person name="Perez M."/>
            <person name="Aroh O."/>
            <person name="Sun Y."/>
            <person name="Lan Y."/>
            <person name="Juniper S.K."/>
            <person name="Young C.R."/>
            <person name="Angers B."/>
            <person name="Qian P.Y."/>
        </authorList>
    </citation>
    <scope>NUCLEOTIDE SEQUENCE</scope>
    <source>
        <strain evidence="8">R07B-5</strain>
    </source>
</reference>
<name>A0AAD9KQU8_RIDPI</name>
<keyword evidence="3" id="KW-0677">Repeat</keyword>
<protein>
    <recommendedName>
        <fullName evidence="7">EGF-like domain-containing protein</fullName>
    </recommendedName>
</protein>
<dbReference type="InterPro" id="IPR049883">
    <property type="entry name" value="NOTCH1_EGF-like"/>
</dbReference>
<feature type="chain" id="PRO_5042174225" description="EGF-like domain-containing protein" evidence="6">
    <location>
        <begin position="19"/>
        <end position="515"/>
    </location>
</feature>
<accession>A0AAD9KQU8</accession>
<proteinExistence type="predicted"/>
<dbReference type="InterPro" id="IPR000152">
    <property type="entry name" value="EGF-type_Asp/Asn_hydroxyl_site"/>
</dbReference>
<dbReference type="PROSITE" id="PS50026">
    <property type="entry name" value="EGF_3"/>
    <property type="match status" value="1"/>
</dbReference>
<gene>
    <name evidence="8" type="ORF">NP493_761g01055</name>
</gene>
<keyword evidence="4" id="KW-1015">Disulfide bond</keyword>
<dbReference type="PROSITE" id="PS01187">
    <property type="entry name" value="EGF_CA"/>
    <property type="match status" value="1"/>
</dbReference>